<dbReference type="OrthoDB" id="4753036at2"/>
<keyword evidence="1" id="KW-1133">Transmembrane helix</keyword>
<feature type="transmembrane region" description="Helical" evidence="1">
    <location>
        <begin position="200"/>
        <end position="220"/>
    </location>
</feature>
<evidence type="ECO:0000256" key="1">
    <source>
        <dbReference type="SAM" id="Phobius"/>
    </source>
</evidence>
<evidence type="ECO:0000313" key="2">
    <source>
        <dbReference type="EMBL" id="RHA40745.1"/>
    </source>
</evidence>
<dbReference type="AlphaFoldDB" id="A0A413RLE8"/>
<keyword evidence="1" id="KW-0812">Transmembrane</keyword>
<feature type="transmembrane region" description="Helical" evidence="1">
    <location>
        <begin position="74"/>
        <end position="91"/>
    </location>
</feature>
<keyword evidence="1" id="KW-0472">Membrane</keyword>
<evidence type="ECO:0000313" key="3">
    <source>
        <dbReference type="Proteomes" id="UP000283374"/>
    </source>
</evidence>
<dbReference type="Proteomes" id="UP000283374">
    <property type="component" value="Unassembled WGS sequence"/>
</dbReference>
<dbReference type="RefSeq" id="WP_118767203.1">
    <property type="nucleotide sequence ID" value="NZ_QWKP01000192.1"/>
</dbReference>
<reference evidence="2 3" key="1">
    <citation type="submission" date="2018-08" db="EMBL/GenBank/DDBJ databases">
        <title>Cellulomonas rhizosphaerae sp. nov., a novel actinomycete isolated from soil.</title>
        <authorList>
            <person name="Tian Y."/>
        </authorList>
    </citation>
    <scope>NUCLEOTIDE SEQUENCE [LARGE SCALE GENOMIC DNA]</scope>
    <source>
        <strain evidence="2 3">NEAU-TCZ24</strain>
    </source>
</reference>
<protein>
    <submittedName>
        <fullName evidence="2">GAP family protein</fullName>
    </submittedName>
</protein>
<dbReference type="InterPro" id="IPR021315">
    <property type="entry name" value="Gap/Sap"/>
</dbReference>
<feature type="transmembrane region" description="Helical" evidence="1">
    <location>
        <begin position="6"/>
        <end position="29"/>
    </location>
</feature>
<name>A0A413RLE8_9CELL</name>
<organism evidence="2 3">
    <name type="scientific">Cellulomonas rhizosphaerae</name>
    <dbReference type="NCBI Taxonomy" id="2293719"/>
    <lineage>
        <taxon>Bacteria</taxon>
        <taxon>Bacillati</taxon>
        <taxon>Actinomycetota</taxon>
        <taxon>Actinomycetes</taxon>
        <taxon>Micrococcales</taxon>
        <taxon>Cellulomonadaceae</taxon>
        <taxon>Cellulomonas</taxon>
    </lineage>
</organism>
<sequence length="225" mass="22624">MLGEAIGSTLALALAVALSPFPVVAIVLILAGRDGRRNGALFALGWVVGLSVVAALVVLLLGDADDPDSTASAFADWLRVVAGLALIGLGVRKWLRRPRRGEEVAPPGWMASIEGMTPSRSVVLGLLLSGANPKNVVLTASAVAAIIEADVHDADLVAAVAVFVVVGSCSVLGAVLAHLVGGARAATGLDGVRQFMVANSAVIMVVVLLLMGASVLGGGLEGLGR</sequence>
<gene>
    <name evidence="2" type="ORF">D1825_09620</name>
</gene>
<dbReference type="Pfam" id="PF11139">
    <property type="entry name" value="SfLAP"/>
    <property type="match status" value="1"/>
</dbReference>
<feature type="transmembrane region" description="Helical" evidence="1">
    <location>
        <begin position="41"/>
        <end position="62"/>
    </location>
</feature>
<accession>A0A413RLE8</accession>
<comment type="caution">
    <text evidence="2">The sequence shown here is derived from an EMBL/GenBank/DDBJ whole genome shotgun (WGS) entry which is preliminary data.</text>
</comment>
<keyword evidence="3" id="KW-1185">Reference proteome</keyword>
<proteinExistence type="predicted"/>
<dbReference type="EMBL" id="QWKP01000192">
    <property type="protein sequence ID" value="RHA40745.1"/>
    <property type="molecule type" value="Genomic_DNA"/>
</dbReference>
<feature type="transmembrane region" description="Helical" evidence="1">
    <location>
        <begin position="156"/>
        <end position="180"/>
    </location>
</feature>